<protein>
    <submittedName>
        <fullName evidence="3">Uncharacterized protein</fullName>
    </submittedName>
</protein>
<proteinExistence type="predicted"/>
<comment type="caution">
    <text evidence="3">The sequence shown here is derived from an EMBL/GenBank/DDBJ whole genome shotgun (WGS) entry which is preliminary data.</text>
</comment>
<name>A0A7W6GDV7_9HYPH</name>
<gene>
    <name evidence="3" type="ORF">GGQ67_003737</name>
</gene>
<evidence type="ECO:0000313" key="3">
    <source>
        <dbReference type="EMBL" id="MBB3966056.1"/>
    </source>
</evidence>
<keyword evidence="4" id="KW-1185">Reference proteome</keyword>
<evidence type="ECO:0000256" key="2">
    <source>
        <dbReference type="SAM" id="Phobius"/>
    </source>
</evidence>
<feature type="region of interest" description="Disordered" evidence="1">
    <location>
        <begin position="106"/>
        <end position="127"/>
    </location>
</feature>
<keyword evidence="2" id="KW-0812">Transmembrane</keyword>
<evidence type="ECO:0000313" key="4">
    <source>
        <dbReference type="Proteomes" id="UP000582090"/>
    </source>
</evidence>
<keyword evidence="2" id="KW-0472">Membrane</keyword>
<dbReference type="AlphaFoldDB" id="A0A7W6GDV7"/>
<dbReference type="EMBL" id="JACIDW010000013">
    <property type="protein sequence ID" value="MBB3966056.1"/>
    <property type="molecule type" value="Genomic_DNA"/>
</dbReference>
<evidence type="ECO:0000256" key="1">
    <source>
        <dbReference type="SAM" id="MobiDB-lite"/>
    </source>
</evidence>
<accession>A0A7W6GDV7</accession>
<dbReference type="RefSeq" id="WP_183901556.1">
    <property type="nucleotide sequence ID" value="NZ_JACIDW010000013.1"/>
</dbReference>
<sequence length="127" mass="13440">MRFDTRRMSGRVAVSLVVAVFAYLGLLFGGNLVLGPARGPNAVSSSSRDGQPQEVSAHEIVRGMLAAERKSAQRYATFASGDAATVDQPRIERAVLVSLPLSQSTSSAFRAPDAKPYDSHGPPRLAA</sequence>
<dbReference type="Proteomes" id="UP000582090">
    <property type="component" value="Unassembled WGS sequence"/>
</dbReference>
<reference evidence="3 4" key="1">
    <citation type="submission" date="2020-08" db="EMBL/GenBank/DDBJ databases">
        <title>Genomic Encyclopedia of Type Strains, Phase IV (KMG-IV): sequencing the most valuable type-strain genomes for metagenomic binning, comparative biology and taxonomic classification.</title>
        <authorList>
            <person name="Goeker M."/>
        </authorList>
    </citation>
    <scope>NUCLEOTIDE SEQUENCE [LARGE SCALE GENOMIC DNA]</scope>
    <source>
        <strain evidence="3 4">DSM 26575</strain>
    </source>
</reference>
<keyword evidence="2" id="KW-1133">Transmembrane helix</keyword>
<organism evidence="3 4">
    <name type="scientific">Rhizobium metallidurans</name>
    <dbReference type="NCBI Taxonomy" id="1265931"/>
    <lineage>
        <taxon>Bacteria</taxon>
        <taxon>Pseudomonadati</taxon>
        <taxon>Pseudomonadota</taxon>
        <taxon>Alphaproteobacteria</taxon>
        <taxon>Hyphomicrobiales</taxon>
        <taxon>Rhizobiaceae</taxon>
        <taxon>Rhizobium/Agrobacterium group</taxon>
        <taxon>Rhizobium</taxon>
    </lineage>
</organism>
<feature type="transmembrane region" description="Helical" evidence="2">
    <location>
        <begin position="12"/>
        <end position="34"/>
    </location>
</feature>